<dbReference type="PANTHER" id="PTHR19446">
    <property type="entry name" value="REVERSE TRANSCRIPTASES"/>
    <property type="match status" value="1"/>
</dbReference>
<dbReference type="PROSITE" id="PS50879">
    <property type="entry name" value="RNASE_H_1"/>
    <property type="match status" value="1"/>
</dbReference>
<evidence type="ECO:0008006" key="5">
    <source>
        <dbReference type="Google" id="ProtNLM"/>
    </source>
</evidence>
<reference evidence="3 4" key="1">
    <citation type="submission" date="2014-02" db="EMBL/GenBank/DDBJ databases">
        <title>Single nucleus genome sequencing reveals high similarity among nuclei of an endomycorrhizal fungus.</title>
        <authorList>
            <person name="Lin K."/>
            <person name="Geurts R."/>
            <person name="Zhang Z."/>
            <person name="Limpens E."/>
            <person name="Saunders D.G."/>
            <person name="Mu D."/>
            <person name="Pang E."/>
            <person name="Cao H."/>
            <person name="Cha H."/>
            <person name="Lin T."/>
            <person name="Zhou Q."/>
            <person name="Shang Y."/>
            <person name="Li Y."/>
            <person name="Ivanov S."/>
            <person name="Sharma T."/>
            <person name="Velzen R.V."/>
            <person name="Ruijter N.D."/>
            <person name="Aanen D.K."/>
            <person name="Win J."/>
            <person name="Kamoun S."/>
            <person name="Bisseling T."/>
            <person name="Huang S."/>
        </authorList>
    </citation>
    <scope>NUCLEOTIDE SEQUENCE [LARGE SCALE GENOMIC DNA]</scope>
    <source>
        <strain evidence="4">DAOM197198w</strain>
    </source>
</reference>
<dbReference type="InterPro" id="IPR012337">
    <property type="entry name" value="RNaseH-like_sf"/>
</dbReference>
<dbReference type="EMBL" id="JEMT01025983">
    <property type="protein sequence ID" value="EXX60248.1"/>
    <property type="molecule type" value="Genomic_DNA"/>
</dbReference>
<dbReference type="SUPFAM" id="SSF53098">
    <property type="entry name" value="Ribonuclease H-like"/>
    <property type="match status" value="1"/>
</dbReference>
<gene>
    <name evidence="3" type="ORF">RirG_181650</name>
</gene>
<name>A0A015M032_RHIIW</name>
<evidence type="ECO:0000313" key="3">
    <source>
        <dbReference type="EMBL" id="EXX60248.1"/>
    </source>
</evidence>
<dbReference type="PROSITE" id="PS50878">
    <property type="entry name" value="RT_POL"/>
    <property type="match status" value="1"/>
</dbReference>
<feature type="domain" description="RNase H type-1" evidence="2">
    <location>
        <begin position="933"/>
        <end position="1078"/>
    </location>
</feature>
<keyword evidence="4" id="KW-1185">Reference proteome</keyword>
<comment type="caution">
    <text evidence="3">The sequence shown here is derived from an EMBL/GenBank/DDBJ whole genome shotgun (WGS) entry which is preliminary data.</text>
</comment>
<feature type="domain" description="Reverse transcriptase" evidence="1">
    <location>
        <begin position="168"/>
        <end position="464"/>
    </location>
</feature>
<dbReference type="Pfam" id="PF00078">
    <property type="entry name" value="RVT_1"/>
    <property type="match status" value="1"/>
</dbReference>
<dbReference type="OrthoDB" id="2287159at2759"/>
<dbReference type="Proteomes" id="UP000022910">
    <property type="component" value="Unassembled WGS sequence"/>
</dbReference>
<dbReference type="SUPFAM" id="SSF56672">
    <property type="entry name" value="DNA/RNA polymerases"/>
    <property type="match status" value="1"/>
</dbReference>
<dbReference type="CDD" id="cd01650">
    <property type="entry name" value="RT_nLTR_like"/>
    <property type="match status" value="1"/>
</dbReference>
<dbReference type="AlphaFoldDB" id="A0A015M032"/>
<organism evidence="3 4">
    <name type="scientific">Rhizophagus irregularis (strain DAOM 197198w)</name>
    <name type="common">Glomus intraradices</name>
    <dbReference type="NCBI Taxonomy" id="1432141"/>
    <lineage>
        <taxon>Eukaryota</taxon>
        <taxon>Fungi</taxon>
        <taxon>Fungi incertae sedis</taxon>
        <taxon>Mucoromycota</taxon>
        <taxon>Glomeromycotina</taxon>
        <taxon>Glomeromycetes</taxon>
        <taxon>Glomerales</taxon>
        <taxon>Glomeraceae</taxon>
        <taxon>Rhizophagus</taxon>
    </lineage>
</organism>
<dbReference type="STRING" id="1432141.A0A015M032"/>
<dbReference type="GO" id="GO:0003676">
    <property type="term" value="F:nucleic acid binding"/>
    <property type="evidence" value="ECO:0007669"/>
    <property type="project" value="InterPro"/>
</dbReference>
<proteinExistence type="predicted"/>
<dbReference type="InterPro" id="IPR002156">
    <property type="entry name" value="RNaseH_domain"/>
</dbReference>
<dbReference type="Gene3D" id="3.30.420.10">
    <property type="entry name" value="Ribonuclease H-like superfamily/Ribonuclease H"/>
    <property type="match status" value="1"/>
</dbReference>
<dbReference type="HOGENOM" id="CLU_002435_10_1_1"/>
<dbReference type="Pfam" id="PF00075">
    <property type="entry name" value="RNase_H"/>
    <property type="match status" value="1"/>
</dbReference>
<dbReference type="GO" id="GO:0004523">
    <property type="term" value="F:RNA-DNA hybrid ribonuclease activity"/>
    <property type="evidence" value="ECO:0007669"/>
    <property type="project" value="InterPro"/>
</dbReference>
<sequence>MKTAYKSVYDKYLSDKISSYVIERNDNLQHDQTKMINSILNRKPRRIVLDRLSFVDDKGDYIFTNNPEIIEKEAVKHFQHQAGPPNEKDIRNLDSLPQDWKDHYDPTLQNIKEEWWNNLVEPITLMDLSSIFKKLNNNKAPGPSKITYEDIIHLYEDTLKILVTIFNACITLKVIPDNWKHALLFLILKPHDWNCKLTNTRPITLLETPRKLLVNIISTRLNHTLSKHPILQFNNKAGVLGQSTLESLMIIQHLIEHARIKKKPIWIVLQDLSKAYDRVDLRLLKLALERLKIPDIITTFFLNLFTDRYNEIITTNGLLPSYTVLQGIDQGEVISPLLWNIYYDPIFHRINQLTHLHYSTFATQKKNCQHKDNDIIHTFDISVVGYLDDTTWFGSSQSQIEEKLSIANSFYDLNNIKVNMDKYKILTNDRSIKQSNIILTINNRPYEAPITFRNKGERILGLYINALDKHTQMIQKGKQIVMAHYNIMKNKKLTHHHIQYIINKIVIPKLEYIFQHTILNLKQCQSLMGPLKRLFKQRLNLPSNTADNIIYNHMFQSINNFFDIQMKSQLNILGALFNTPVLREIAIQKVYNTLSEIWYPTIPSNINTYIDHIAKPTYLTKALGLLNHYGFSINFTFDINILGGNTPIRDYMSDLSIADIQSLKAKNIIYMDQVVSSDGNYLLSWPDVKRNNNNNYSGPISAWYKKLTDNYVLSNNLRLIHPLNDVVCDISRTHKSPPTMPAITTPKSQWSIHWNNVQKQVIFGKTLSQDTDHSTSISYLQHFIPQQTHYDNNLTPKKQLLGLVACKGCLLHSYYPHDTRPTCVIAIRTQKLLLFNIFKKSSSEYKSLLEFYNHQIFVVATKPFHTLRHIAYEHFTKIDKSPLNNPSQRPLDVTLTPYTSLPSNNIDNHIDHALICHPDLKIELKSCAKKLELENLLTFYTDGSVQHIGTTHSISGYGWTQVQPFIPRVNFKGSTVFFPSSSKSESMGILTALIVSPFNYRINIYTDSANCINIFNTRMQSGIVSPRQKLKQPNFLVWDLIFLLISEKHLLVTLHKVSDHSNNPYNDEADLLAKAGAHIIEPIIVNHKFFSKQSLGFISWNRLHVVDRNVRK</sequence>
<evidence type="ECO:0000259" key="2">
    <source>
        <dbReference type="PROSITE" id="PS50879"/>
    </source>
</evidence>
<dbReference type="InterPro" id="IPR036397">
    <property type="entry name" value="RNaseH_sf"/>
</dbReference>
<evidence type="ECO:0000313" key="4">
    <source>
        <dbReference type="Proteomes" id="UP000022910"/>
    </source>
</evidence>
<accession>A0A015M032</accession>
<evidence type="ECO:0000259" key="1">
    <source>
        <dbReference type="PROSITE" id="PS50878"/>
    </source>
</evidence>
<dbReference type="InterPro" id="IPR043502">
    <property type="entry name" value="DNA/RNA_pol_sf"/>
</dbReference>
<dbReference type="InterPro" id="IPR000477">
    <property type="entry name" value="RT_dom"/>
</dbReference>
<protein>
    <recommendedName>
        <fullName evidence="5">Reverse transcriptase</fullName>
    </recommendedName>
</protein>